<dbReference type="Pfam" id="PF01431">
    <property type="entry name" value="Peptidase_M13"/>
    <property type="match status" value="1"/>
</dbReference>
<evidence type="ECO:0000256" key="6">
    <source>
        <dbReference type="ARBA" id="ARBA00023049"/>
    </source>
</evidence>
<protein>
    <submittedName>
        <fullName evidence="10">Membrane metallo-endopeptidase-like 1</fullName>
    </submittedName>
</protein>
<feature type="domain" description="Peptidase M13 C-terminal" evidence="8">
    <location>
        <begin position="499"/>
        <end position="702"/>
    </location>
</feature>
<dbReference type="InterPro" id="IPR008753">
    <property type="entry name" value="Peptidase_M13_N"/>
</dbReference>
<evidence type="ECO:0000256" key="5">
    <source>
        <dbReference type="ARBA" id="ARBA00022833"/>
    </source>
</evidence>
<keyword evidence="3" id="KW-0479">Metal-binding</keyword>
<dbReference type="GO" id="GO:0005886">
    <property type="term" value="C:plasma membrane"/>
    <property type="evidence" value="ECO:0007669"/>
    <property type="project" value="TreeGrafter"/>
</dbReference>
<evidence type="ECO:0000256" key="4">
    <source>
        <dbReference type="ARBA" id="ARBA00022801"/>
    </source>
</evidence>
<dbReference type="PANTHER" id="PTHR11733:SF133">
    <property type="entry name" value="PHOSPHATE-REGULATING NEUTRAL ENDOPEPTIDASE PHEX"/>
    <property type="match status" value="1"/>
</dbReference>
<dbReference type="InterPro" id="IPR000718">
    <property type="entry name" value="Peptidase_M13"/>
</dbReference>
<organism evidence="10 11">
    <name type="scientific">Plakobranchus ocellatus</name>
    <dbReference type="NCBI Taxonomy" id="259542"/>
    <lineage>
        <taxon>Eukaryota</taxon>
        <taxon>Metazoa</taxon>
        <taxon>Spiralia</taxon>
        <taxon>Lophotrochozoa</taxon>
        <taxon>Mollusca</taxon>
        <taxon>Gastropoda</taxon>
        <taxon>Heterobranchia</taxon>
        <taxon>Euthyneura</taxon>
        <taxon>Panpulmonata</taxon>
        <taxon>Sacoglossa</taxon>
        <taxon>Placobranchoidea</taxon>
        <taxon>Plakobranchidae</taxon>
        <taxon>Plakobranchus</taxon>
    </lineage>
</organism>
<dbReference type="InterPro" id="IPR024079">
    <property type="entry name" value="MetalloPept_cat_dom_sf"/>
</dbReference>
<feature type="chain" id="PRO_5043495300" evidence="7">
    <location>
        <begin position="20"/>
        <end position="704"/>
    </location>
</feature>
<dbReference type="PANTHER" id="PTHR11733">
    <property type="entry name" value="ZINC METALLOPROTEASE FAMILY M13 NEPRILYSIN-RELATED"/>
    <property type="match status" value="1"/>
</dbReference>
<evidence type="ECO:0000256" key="1">
    <source>
        <dbReference type="ARBA" id="ARBA00001947"/>
    </source>
</evidence>
<dbReference type="EMBL" id="BLXT01006579">
    <property type="protein sequence ID" value="GFO32247.1"/>
    <property type="molecule type" value="Genomic_DNA"/>
</dbReference>
<dbReference type="PRINTS" id="PR00786">
    <property type="entry name" value="NEPRILYSIN"/>
</dbReference>
<dbReference type="InterPro" id="IPR018497">
    <property type="entry name" value="Peptidase_M13_C"/>
</dbReference>
<proteinExistence type="predicted"/>
<evidence type="ECO:0000256" key="3">
    <source>
        <dbReference type="ARBA" id="ARBA00022723"/>
    </source>
</evidence>
<feature type="signal peptide" evidence="7">
    <location>
        <begin position="1"/>
        <end position="19"/>
    </location>
</feature>
<dbReference type="Pfam" id="PF05649">
    <property type="entry name" value="Peptidase_M13_N"/>
    <property type="match status" value="1"/>
</dbReference>
<sequence length="704" mass="80214">MAGFGKLILLILIAELITAENSFHYGQSARRRSTSDCQTCCNDTCLHMDCLRAASATVKNMDPEADPCTDFAEFACGNFYKTAIIPPGQPVTSVIYNIIDQINDAMKEIIEEESEPGEWAYVKNMKNLYQSCMNKERVEQIGVQPYLNTSYAKEWPTLIGHHWPGESTFDLNDVMTKYFATGVTHIFSFSVKQDFKNTSKHTLNPRNDSVVMAYERYLRDLAIELGAGPTVAAQDAADVVDAEIKLAHISPSKEERRNDSNLYNPTTLAELGRNLSYIDIPRALRASFATANITLEDDQEVNVAHSGYFNRLEGVVNSIDNRTLQNLFGFNYAISKVQGLTDRLQNIYFEYFKALYGAKTRTPLWLSCLWKIRCVFPYAISKQFVRRRFSEASKTKVLSMIANIKAEFEEMLQNATWIGNKTKAEALGKITAMGSRVGYPEKGFSDEDINEKFRDFVMSPDHRYNNEETIDRNNFIEKLQKLNKPVDKNEWIHAPHKTNAYYEPETNKIMILAGILQPPFFSINLPQFLNYGRIGMVIGHEITHAFDDQGSQYDLEGKLSDWWEPQDKQEFHRRRQCIINQYGNFTDEQTGLKINGKLSQGENLADSGGIKASYRAYQKLLKNENTKHLPGLNFTDDQMFFLGFAQIRCKKYTKRAAIALITNYPYPTAKFRINGALQNLPEFARAFNCPVGSPMNPEKKCGVW</sequence>
<dbReference type="Proteomes" id="UP000735302">
    <property type="component" value="Unassembled WGS sequence"/>
</dbReference>
<dbReference type="GO" id="GO:0016485">
    <property type="term" value="P:protein processing"/>
    <property type="evidence" value="ECO:0007669"/>
    <property type="project" value="TreeGrafter"/>
</dbReference>
<dbReference type="GO" id="GO:0046872">
    <property type="term" value="F:metal ion binding"/>
    <property type="evidence" value="ECO:0007669"/>
    <property type="project" value="UniProtKB-KW"/>
</dbReference>
<keyword evidence="11" id="KW-1185">Reference proteome</keyword>
<accession>A0AAV4CKJ8</accession>
<keyword evidence="2" id="KW-0645">Protease</keyword>
<comment type="cofactor">
    <cofactor evidence="1">
        <name>Zn(2+)</name>
        <dbReference type="ChEBI" id="CHEBI:29105"/>
    </cofactor>
</comment>
<dbReference type="SUPFAM" id="SSF55486">
    <property type="entry name" value="Metalloproteases ('zincins'), catalytic domain"/>
    <property type="match status" value="1"/>
</dbReference>
<comment type="caution">
    <text evidence="10">The sequence shown here is derived from an EMBL/GenBank/DDBJ whole genome shotgun (WGS) entry which is preliminary data.</text>
</comment>
<dbReference type="PROSITE" id="PS51885">
    <property type="entry name" value="NEPRILYSIN"/>
    <property type="match status" value="1"/>
</dbReference>
<evidence type="ECO:0000313" key="11">
    <source>
        <dbReference type="Proteomes" id="UP000735302"/>
    </source>
</evidence>
<name>A0AAV4CKJ8_9GAST</name>
<feature type="domain" description="Peptidase M13 N-terminal" evidence="9">
    <location>
        <begin position="67"/>
        <end position="440"/>
    </location>
</feature>
<evidence type="ECO:0000313" key="10">
    <source>
        <dbReference type="EMBL" id="GFO32247.1"/>
    </source>
</evidence>
<dbReference type="InterPro" id="IPR042089">
    <property type="entry name" value="Peptidase_M13_dom_2"/>
</dbReference>
<dbReference type="AlphaFoldDB" id="A0AAV4CKJ8"/>
<gene>
    <name evidence="10" type="ORF">PoB_005875200</name>
</gene>
<evidence type="ECO:0000256" key="7">
    <source>
        <dbReference type="SAM" id="SignalP"/>
    </source>
</evidence>
<evidence type="ECO:0000259" key="8">
    <source>
        <dbReference type="Pfam" id="PF01431"/>
    </source>
</evidence>
<dbReference type="Gene3D" id="3.40.390.10">
    <property type="entry name" value="Collagenase (Catalytic Domain)"/>
    <property type="match status" value="1"/>
</dbReference>
<dbReference type="CDD" id="cd08662">
    <property type="entry name" value="M13"/>
    <property type="match status" value="1"/>
</dbReference>
<keyword evidence="7" id="KW-0732">Signal</keyword>
<keyword evidence="4" id="KW-0378">Hydrolase</keyword>
<evidence type="ECO:0000259" key="9">
    <source>
        <dbReference type="Pfam" id="PF05649"/>
    </source>
</evidence>
<dbReference type="GO" id="GO:0004222">
    <property type="term" value="F:metalloendopeptidase activity"/>
    <property type="evidence" value="ECO:0007669"/>
    <property type="project" value="InterPro"/>
</dbReference>
<evidence type="ECO:0000256" key="2">
    <source>
        <dbReference type="ARBA" id="ARBA00022670"/>
    </source>
</evidence>
<dbReference type="Gene3D" id="1.10.1380.10">
    <property type="entry name" value="Neutral endopeptidase , domain2"/>
    <property type="match status" value="1"/>
</dbReference>
<reference evidence="10 11" key="1">
    <citation type="journal article" date="2021" name="Elife">
        <title>Chloroplast acquisition without the gene transfer in kleptoplastic sea slugs, Plakobranchus ocellatus.</title>
        <authorList>
            <person name="Maeda T."/>
            <person name="Takahashi S."/>
            <person name="Yoshida T."/>
            <person name="Shimamura S."/>
            <person name="Takaki Y."/>
            <person name="Nagai Y."/>
            <person name="Toyoda A."/>
            <person name="Suzuki Y."/>
            <person name="Arimoto A."/>
            <person name="Ishii H."/>
            <person name="Satoh N."/>
            <person name="Nishiyama T."/>
            <person name="Hasebe M."/>
            <person name="Maruyama T."/>
            <person name="Minagawa J."/>
            <person name="Obokata J."/>
            <person name="Shigenobu S."/>
        </authorList>
    </citation>
    <scope>NUCLEOTIDE SEQUENCE [LARGE SCALE GENOMIC DNA]</scope>
</reference>
<keyword evidence="6" id="KW-0482">Metalloprotease</keyword>
<keyword evidence="5" id="KW-0862">Zinc</keyword>